<keyword evidence="2" id="KW-0539">Nucleus</keyword>
<feature type="compositionally biased region" description="Basic and acidic residues" evidence="3">
    <location>
        <begin position="195"/>
        <end position="205"/>
    </location>
</feature>
<sequence length="290" mass="31352">MASRFVSAGAIDPTTGEAAKPVEPTTSDGGSDSRDHGVGPAAKAEDEWAAVQRELEAERKRREEQRAAAMNSAGSGPGGEKSLYEILQENKAAKQAAFEEANRIKNQFRPLDDDEAEFLDGVRAQQRQAERRLREETEERLRAFRAAQRGATSEEGVGGVAESQGPAWVGGEGADDGDAAVETETWTARKRKRDREKDRERERHGVRGLVRRRTASGDQGTKAGVASEARRGSGEPARQSLKSEDERRDSVPERKDAGAVKSQPVVQDSPKPKGAAALGLVDYGSSDEDD</sequence>
<dbReference type="Proteomes" id="UP001586593">
    <property type="component" value="Unassembled WGS sequence"/>
</dbReference>
<feature type="region of interest" description="Disordered" evidence="3">
    <location>
        <begin position="1"/>
        <end position="87"/>
    </location>
</feature>
<organism evidence="5 6">
    <name type="scientific">Phialemonium thermophilum</name>
    <dbReference type="NCBI Taxonomy" id="223376"/>
    <lineage>
        <taxon>Eukaryota</taxon>
        <taxon>Fungi</taxon>
        <taxon>Dikarya</taxon>
        <taxon>Ascomycota</taxon>
        <taxon>Pezizomycotina</taxon>
        <taxon>Sordariomycetes</taxon>
        <taxon>Sordariomycetidae</taxon>
        <taxon>Cephalothecales</taxon>
        <taxon>Cephalothecaceae</taxon>
        <taxon>Phialemonium</taxon>
    </lineage>
</organism>
<reference evidence="5 6" key="1">
    <citation type="journal article" date="2024" name="Commun. Biol.">
        <title>Comparative genomic analysis of thermophilic fungi reveals convergent evolutionary adaptations and gene losses.</title>
        <authorList>
            <person name="Steindorff A.S."/>
            <person name="Aguilar-Pontes M.V."/>
            <person name="Robinson A.J."/>
            <person name="Andreopoulos B."/>
            <person name="LaButti K."/>
            <person name="Kuo A."/>
            <person name="Mondo S."/>
            <person name="Riley R."/>
            <person name="Otillar R."/>
            <person name="Haridas S."/>
            <person name="Lipzen A."/>
            <person name="Grimwood J."/>
            <person name="Schmutz J."/>
            <person name="Clum A."/>
            <person name="Reid I.D."/>
            <person name="Moisan M.C."/>
            <person name="Butler G."/>
            <person name="Nguyen T.T.M."/>
            <person name="Dewar K."/>
            <person name="Conant G."/>
            <person name="Drula E."/>
            <person name="Henrissat B."/>
            <person name="Hansel C."/>
            <person name="Singer S."/>
            <person name="Hutchinson M.I."/>
            <person name="de Vries R.P."/>
            <person name="Natvig D.O."/>
            <person name="Powell A.J."/>
            <person name="Tsang A."/>
            <person name="Grigoriev I.V."/>
        </authorList>
    </citation>
    <scope>NUCLEOTIDE SEQUENCE [LARGE SCALE GENOMIC DNA]</scope>
    <source>
        <strain evidence="5 6">ATCC 24622</strain>
    </source>
</reference>
<dbReference type="InterPro" id="IPR039845">
    <property type="entry name" value="FAM192A"/>
</dbReference>
<feature type="domain" description="FAM192A/Fyv6 N-terminal" evidence="4">
    <location>
        <begin position="42"/>
        <end position="145"/>
    </location>
</feature>
<evidence type="ECO:0000256" key="2">
    <source>
        <dbReference type="ARBA" id="ARBA00023242"/>
    </source>
</evidence>
<evidence type="ECO:0000313" key="6">
    <source>
        <dbReference type="Proteomes" id="UP001586593"/>
    </source>
</evidence>
<feature type="compositionally biased region" description="Basic and acidic residues" evidence="3">
    <location>
        <begin position="241"/>
        <end position="258"/>
    </location>
</feature>
<comment type="caution">
    <text evidence="5">The sequence shown here is derived from an EMBL/GenBank/DDBJ whole genome shotgun (WGS) entry which is preliminary data.</text>
</comment>
<dbReference type="EMBL" id="JAZHXJ010000243">
    <property type="protein sequence ID" value="KAL1867340.1"/>
    <property type="molecule type" value="Genomic_DNA"/>
</dbReference>
<feature type="region of interest" description="Disordered" evidence="3">
    <location>
        <begin position="145"/>
        <end position="290"/>
    </location>
</feature>
<feature type="compositionally biased region" description="Basic and acidic residues" evidence="3">
    <location>
        <begin position="53"/>
        <end position="66"/>
    </location>
</feature>
<protein>
    <recommendedName>
        <fullName evidence="4">FAM192A/Fyv6 N-terminal domain-containing protein</fullName>
    </recommendedName>
</protein>
<name>A0ABR3WUL1_9PEZI</name>
<dbReference type="PANTHER" id="PTHR13495:SF0">
    <property type="entry name" value="PSME3-INTERACTING PROTEIN"/>
    <property type="match status" value="1"/>
</dbReference>
<proteinExistence type="predicted"/>
<dbReference type="Pfam" id="PF10187">
    <property type="entry name" value="FAM192A_Fyv6_N"/>
    <property type="match status" value="1"/>
</dbReference>
<accession>A0ABR3WUL1</accession>
<evidence type="ECO:0000259" key="4">
    <source>
        <dbReference type="Pfam" id="PF10187"/>
    </source>
</evidence>
<evidence type="ECO:0000313" key="5">
    <source>
        <dbReference type="EMBL" id="KAL1867340.1"/>
    </source>
</evidence>
<evidence type="ECO:0000256" key="3">
    <source>
        <dbReference type="SAM" id="MobiDB-lite"/>
    </source>
</evidence>
<dbReference type="InterPro" id="IPR019331">
    <property type="entry name" value="FAM192A/Fyv6_N"/>
</dbReference>
<evidence type="ECO:0000256" key="1">
    <source>
        <dbReference type="ARBA" id="ARBA00004123"/>
    </source>
</evidence>
<dbReference type="PANTHER" id="PTHR13495">
    <property type="entry name" value="NEFA-INTERACTING NUCLEAR PROTEIN NIP30"/>
    <property type="match status" value="1"/>
</dbReference>
<comment type="subcellular location">
    <subcellularLocation>
        <location evidence="1">Nucleus</location>
    </subcellularLocation>
</comment>
<gene>
    <name evidence="5" type="ORF">VTK73DRAFT_4247</name>
</gene>
<keyword evidence="6" id="KW-1185">Reference proteome</keyword>